<dbReference type="Proteomes" id="UP001060085">
    <property type="component" value="Linkage Group LG06"/>
</dbReference>
<evidence type="ECO:0000313" key="1">
    <source>
        <dbReference type="EMBL" id="KAI5656733.1"/>
    </source>
</evidence>
<accession>A0ACC0A9Q7</accession>
<proteinExistence type="predicted"/>
<reference evidence="2" key="1">
    <citation type="journal article" date="2023" name="Nat. Plants">
        <title>Single-cell RNA sequencing provides a high-resolution roadmap for understanding the multicellular compartmentation of specialized metabolism.</title>
        <authorList>
            <person name="Sun S."/>
            <person name="Shen X."/>
            <person name="Li Y."/>
            <person name="Li Y."/>
            <person name="Wang S."/>
            <person name="Li R."/>
            <person name="Zhang H."/>
            <person name="Shen G."/>
            <person name="Guo B."/>
            <person name="Wei J."/>
            <person name="Xu J."/>
            <person name="St-Pierre B."/>
            <person name="Chen S."/>
            <person name="Sun C."/>
        </authorList>
    </citation>
    <scope>NUCLEOTIDE SEQUENCE [LARGE SCALE GENOMIC DNA]</scope>
</reference>
<dbReference type="EMBL" id="CM044706">
    <property type="protein sequence ID" value="KAI5656733.1"/>
    <property type="molecule type" value="Genomic_DNA"/>
</dbReference>
<gene>
    <name evidence="1" type="ORF">M9H77_25526</name>
</gene>
<name>A0ACC0A9Q7_CATRO</name>
<comment type="caution">
    <text evidence="1">The sequence shown here is derived from an EMBL/GenBank/DDBJ whole genome shotgun (WGS) entry which is preliminary data.</text>
</comment>
<protein>
    <submittedName>
        <fullName evidence="1">Uncharacterized protein</fullName>
    </submittedName>
</protein>
<keyword evidence="2" id="KW-1185">Reference proteome</keyword>
<sequence>MRVVLVPFPLQGHITPMLQLGSMLHSKGFSITIAHTDHNPPNPSNHPNFTFVNLPDQLGRGADIYFQNPLSVIFGINSNCGEPLRNVLSEMIENQERDGILACVIYDPLVYFVDSVVKELQIPSLILRITGSVYLKALRVNIQLHEENPYVIPESMLLEKVSNLEPLRFKDLPSPLHVKVPEVVIQLQRNLIDKGSSLGFVWNSVDDIEGSILSELKQQYNVPFFSIGPFHKLVPPSLSTSLMEEDKSCIEWLDKQSPKSVLYVSFGSLATLESRDLVEVSRGLAQSEQHFLWVIRPGLIKGSKWIEDLPEGFIEEIGQKGLIVKWVPQREVLSHFAIGAFLSQCGWNSVMESLGEGLPMICKPCHADQKVIARYLTHVWKIGILLDDPLDRESIEKSIRKVMIDEEGKDMRENAMNLKQKIDASVNEGGSSYKSLNDLADSLRQMEMFRLSYTFSFFFFLPITS</sequence>
<evidence type="ECO:0000313" key="2">
    <source>
        <dbReference type="Proteomes" id="UP001060085"/>
    </source>
</evidence>
<organism evidence="1 2">
    <name type="scientific">Catharanthus roseus</name>
    <name type="common">Madagascar periwinkle</name>
    <name type="synonym">Vinca rosea</name>
    <dbReference type="NCBI Taxonomy" id="4058"/>
    <lineage>
        <taxon>Eukaryota</taxon>
        <taxon>Viridiplantae</taxon>
        <taxon>Streptophyta</taxon>
        <taxon>Embryophyta</taxon>
        <taxon>Tracheophyta</taxon>
        <taxon>Spermatophyta</taxon>
        <taxon>Magnoliopsida</taxon>
        <taxon>eudicotyledons</taxon>
        <taxon>Gunneridae</taxon>
        <taxon>Pentapetalae</taxon>
        <taxon>asterids</taxon>
        <taxon>lamiids</taxon>
        <taxon>Gentianales</taxon>
        <taxon>Apocynaceae</taxon>
        <taxon>Rauvolfioideae</taxon>
        <taxon>Vinceae</taxon>
        <taxon>Catharanthinae</taxon>
        <taxon>Catharanthus</taxon>
    </lineage>
</organism>